<dbReference type="Pfam" id="PF22633">
    <property type="entry name" value="F5_F8_type_C_2"/>
    <property type="match status" value="1"/>
</dbReference>
<comment type="function">
    <text evidence="1">Acts as a defensive agent. Recognizes blood group fucosylated oligosaccharides including A, B, H and Lewis B-type antigens. Does not recognize Lewis A antigen and has low affinity for monovalent haptens.</text>
</comment>
<evidence type="ECO:0000256" key="8">
    <source>
        <dbReference type="SAM" id="SignalP"/>
    </source>
</evidence>
<name>A0A2G9RKV4_AQUCT</name>
<evidence type="ECO:0000256" key="5">
    <source>
        <dbReference type="ARBA" id="ARBA00022734"/>
    </source>
</evidence>
<keyword evidence="6" id="KW-0106">Calcium</keyword>
<evidence type="ECO:0000256" key="7">
    <source>
        <dbReference type="ARBA" id="ARBA00023157"/>
    </source>
</evidence>
<gene>
    <name evidence="10" type="ORF">AB205_0100950</name>
</gene>
<sequence>MVTDSLCPKVSSRMKTLVALLLLGSLGLAWCCSVPPGATNIARSGEATQSSTFQGATPIGYANKAIDGVKDLNWYHGFCSHTNAEPSPWWKLDLKQKQKVNTVVVTGRSDCCMERMMGAEVRIGNSPDNNNPVCGKITSVSDPVTTFCCNGMEGQYVSVVIPGRSDYLHLCEVEVYGGPATQEESKIQLCW</sequence>
<protein>
    <recommendedName>
        <fullName evidence="9">Fucolectin tachylectin-4 pentraxin-1 domain-containing protein</fullName>
    </recommendedName>
</protein>
<comment type="subunit">
    <text evidence="3">Homotrimer.</text>
</comment>
<keyword evidence="8" id="KW-0732">Signal</keyword>
<evidence type="ECO:0000256" key="2">
    <source>
        <dbReference type="ARBA" id="ARBA00010147"/>
    </source>
</evidence>
<feature type="chain" id="PRO_5013661545" description="Fucolectin tachylectin-4 pentraxin-1 domain-containing protein" evidence="8">
    <location>
        <begin position="32"/>
        <end position="191"/>
    </location>
</feature>
<evidence type="ECO:0000313" key="10">
    <source>
        <dbReference type="EMBL" id="PIO27843.1"/>
    </source>
</evidence>
<dbReference type="GO" id="GO:0010185">
    <property type="term" value="P:regulation of cellular defense response"/>
    <property type="evidence" value="ECO:0007669"/>
    <property type="project" value="UniProtKB-ARBA"/>
</dbReference>
<evidence type="ECO:0000256" key="1">
    <source>
        <dbReference type="ARBA" id="ARBA00002219"/>
    </source>
</evidence>
<dbReference type="PANTHER" id="PTHR45713">
    <property type="entry name" value="FTP DOMAIN-CONTAINING PROTEIN"/>
    <property type="match status" value="1"/>
</dbReference>
<dbReference type="Gene3D" id="2.60.120.260">
    <property type="entry name" value="Galactose-binding domain-like"/>
    <property type="match status" value="1"/>
</dbReference>
<dbReference type="AlphaFoldDB" id="A0A2G9RKV4"/>
<reference evidence="11" key="1">
    <citation type="journal article" date="2017" name="Nat. Commun.">
        <title>The North American bullfrog draft genome provides insight into hormonal regulation of long noncoding RNA.</title>
        <authorList>
            <person name="Hammond S.A."/>
            <person name="Warren R.L."/>
            <person name="Vandervalk B.P."/>
            <person name="Kucuk E."/>
            <person name="Khan H."/>
            <person name="Gibb E.A."/>
            <person name="Pandoh P."/>
            <person name="Kirk H."/>
            <person name="Zhao Y."/>
            <person name="Jones M."/>
            <person name="Mungall A.J."/>
            <person name="Coope R."/>
            <person name="Pleasance S."/>
            <person name="Moore R.A."/>
            <person name="Holt R.A."/>
            <person name="Round J.M."/>
            <person name="Ohora S."/>
            <person name="Walle B.V."/>
            <person name="Veldhoen N."/>
            <person name="Helbing C.C."/>
            <person name="Birol I."/>
        </authorList>
    </citation>
    <scope>NUCLEOTIDE SEQUENCE [LARGE SCALE GENOMIC DNA]</scope>
</reference>
<keyword evidence="11" id="KW-1185">Reference proteome</keyword>
<evidence type="ECO:0000256" key="6">
    <source>
        <dbReference type="ARBA" id="ARBA00022837"/>
    </source>
</evidence>
<dbReference type="SUPFAM" id="SSF49785">
    <property type="entry name" value="Galactose-binding domain-like"/>
    <property type="match status" value="1"/>
</dbReference>
<keyword evidence="5" id="KW-0430">Lectin</keyword>
<dbReference type="InterPro" id="IPR051941">
    <property type="entry name" value="BG_Antigen-Binding_Lectin"/>
</dbReference>
<dbReference type="EMBL" id="KV938687">
    <property type="protein sequence ID" value="PIO27843.1"/>
    <property type="molecule type" value="Genomic_DNA"/>
</dbReference>
<comment type="similarity">
    <text evidence="2">Belongs to the fucolectin family.</text>
</comment>
<dbReference type="PANTHER" id="PTHR45713:SF11">
    <property type="entry name" value="FUCOLECTIN TACHYLECTIN-4 PENTRAXIN-1 DOMAIN-CONTAINING PROTEIN"/>
    <property type="match status" value="1"/>
</dbReference>
<dbReference type="GO" id="GO:0046872">
    <property type="term" value="F:metal ion binding"/>
    <property type="evidence" value="ECO:0007669"/>
    <property type="project" value="UniProtKB-KW"/>
</dbReference>
<dbReference type="SMART" id="SM00607">
    <property type="entry name" value="FTP"/>
    <property type="match status" value="1"/>
</dbReference>
<keyword evidence="7" id="KW-1015">Disulfide bond</keyword>
<proteinExistence type="inferred from homology"/>
<dbReference type="GO" id="GO:0042806">
    <property type="term" value="F:fucose binding"/>
    <property type="evidence" value="ECO:0007669"/>
    <property type="project" value="UniProtKB-ARBA"/>
</dbReference>
<dbReference type="Proteomes" id="UP000228934">
    <property type="component" value="Unassembled WGS sequence"/>
</dbReference>
<evidence type="ECO:0000313" key="11">
    <source>
        <dbReference type="Proteomes" id="UP000228934"/>
    </source>
</evidence>
<dbReference type="OrthoDB" id="547680at2759"/>
<dbReference type="GO" id="GO:0001868">
    <property type="term" value="P:regulation of complement activation, lectin pathway"/>
    <property type="evidence" value="ECO:0007669"/>
    <property type="project" value="UniProtKB-ARBA"/>
</dbReference>
<evidence type="ECO:0000259" key="9">
    <source>
        <dbReference type="SMART" id="SM00607"/>
    </source>
</evidence>
<organism evidence="10 11">
    <name type="scientific">Aquarana catesbeiana</name>
    <name type="common">American bullfrog</name>
    <name type="synonym">Rana catesbeiana</name>
    <dbReference type="NCBI Taxonomy" id="8400"/>
    <lineage>
        <taxon>Eukaryota</taxon>
        <taxon>Metazoa</taxon>
        <taxon>Chordata</taxon>
        <taxon>Craniata</taxon>
        <taxon>Vertebrata</taxon>
        <taxon>Euteleostomi</taxon>
        <taxon>Amphibia</taxon>
        <taxon>Batrachia</taxon>
        <taxon>Anura</taxon>
        <taxon>Neobatrachia</taxon>
        <taxon>Ranoidea</taxon>
        <taxon>Ranidae</taxon>
        <taxon>Aquarana</taxon>
    </lineage>
</organism>
<dbReference type="InterPro" id="IPR008979">
    <property type="entry name" value="Galactose-bd-like_sf"/>
</dbReference>
<feature type="domain" description="Fucolectin tachylectin-4 pentraxin-1" evidence="9">
    <location>
        <begin position="38"/>
        <end position="181"/>
    </location>
</feature>
<evidence type="ECO:0000256" key="4">
    <source>
        <dbReference type="ARBA" id="ARBA00022723"/>
    </source>
</evidence>
<evidence type="ECO:0000256" key="3">
    <source>
        <dbReference type="ARBA" id="ARBA00011233"/>
    </source>
</evidence>
<keyword evidence="4" id="KW-0479">Metal-binding</keyword>
<dbReference type="InterPro" id="IPR006585">
    <property type="entry name" value="FTP1"/>
</dbReference>
<accession>A0A2G9RKV4</accession>
<feature type="signal peptide" evidence="8">
    <location>
        <begin position="1"/>
        <end position="31"/>
    </location>
</feature>